<evidence type="ECO:0000313" key="2">
    <source>
        <dbReference type="Proteomes" id="UP001367508"/>
    </source>
</evidence>
<name>A0AAN9MZ88_CANGL</name>
<gene>
    <name evidence="1" type="ORF">VNO77_03051</name>
</gene>
<dbReference type="AlphaFoldDB" id="A0AAN9MZ88"/>
<dbReference type="Proteomes" id="UP001367508">
    <property type="component" value="Unassembled WGS sequence"/>
</dbReference>
<dbReference type="EMBL" id="JAYMYQ010000001">
    <property type="protein sequence ID" value="KAK7361027.1"/>
    <property type="molecule type" value="Genomic_DNA"/>
</dbReference>
<reference evidence="1 2" key="1">
    <citation type="submission" date="2024-01" db="EMBL/GenBank/DDBJ databases">
        <title>The genomes of 5 underutilized Papilionoideae crops provide insights into root nodulation and disease resistanc.</title>
        <authorList>
            <person name="Jiang F."/>
        </authorList>
    </citation>
    <scope>NUCLEOTIDE SEQUENCE [LARGE SCALE GENOMIC DNA]</scope>
    <source>
        <strain evidence="1">LVBAO_FW01</strain>
        <tissue evidence="1">Leaves</tissue>
    </source>
</reference>
<accession>A0AAN9MZ88</accession>
<comment type="caution">
    <text evidence="1">The sequence shown here is derived from an EMBL/GenBank/DDBJ whole genome shotgun (WGS) entry which is preliminary data.</text>
</comment>
<organism evidence="1 2">
    <name type="scientific">Canavalia gladiata</name>
    <name type="common">Sword bean</name>
    <name type="synonym">Dolichos gladiatus</name>
    <dbReference type="NCBI Taxonomy" id="3824"/>
    <lineage>
        <taxon>Eukaryota</taxon>
        <taxon>Viridiplantae</taxon>
        <taxon>Streptophyta</taxon>
        <taxon>Embryophyta</taxon>
        <taxon>Tracheophyta</taxon>
        <taxon>Spermatophyta</taxon>
        <taxon>Magnoliopsida</taxon>
        <taxon>eudicotyledons</taxon>
        <taxon>Gunneridae</taxon>
        <taxon>Pentapetalae</taxon>
        <taxon>rosids</taxon>
        <taxon>fabids</taxon>
        <taxon>Fabales</taxon>
        <taxon>Fabaceae</taxon>
        <taxon>Papilionoideae</taxon>
        <taxon>50 kb inversion clade</taxon>
        <taxon>NPAAA clade</taxon>
        <taxon>indigoferoid/millettioid clade</taxon>
        <taxon>Phaseoleae</taxon>
        <taxon>Canavalia</taxon>
    </lineage>
</organism>
<protein>
    <submittedName>
        <fullName evidence="1">Uncharacterized protein</fullName>
    </submittedName>
</protein>
<keyword evidence="2" id="KW-1185">Reference proteome</keyword>
<sequence>MTKFIELNTIGVLKNSQPKSAKVLKLRPVVCSLCHNFLLHFAPSLVEMEPQPGRILKPIGPITRVRVKRLQTEVEIFLDLQETRS</sequence>
<proteinExistence type="predicted"/>
<evidence type="ECO:0000313" key="1">
    <source>
        <dbReference type="EMBL" id="KAK7361027.1"/>
    </source>
</evidence>